<keyword evidence="2" id="KW-1133">Transmembrane helix</keyword>
<dbReference type="AlphaFoldDB" id="A0A231V2I7"/>
<reference evidence="4" key="1">
    <citation type="journal article" date="2017" name="Int. J. Syst. Evol. Microbiol.">
        <title>Notoacmeibacter marinus gen. nov., sp. nov., isolated from the gut of a limpet and proposal of Notoacmeibacteraceae fam. nov. in the order Rhizobiales of the class Alphaproteobacteria.</title>
        <authorList>
            <person name="Huang Z."/>
            <person name="Guo F."/>
            <person name="Lai Q."/>
        </authorList>
    </citation>
    <scope>NUCLEOTIDE SEQUENCE [LARGE SCALE GENOMIC DNA]</scope>
    <source>
        <strain evidence="4">XMTR2A4</strain>
    </source>
</reference>
<proteinExistence type="inferred from homology"/>
<dbReference type="Proteomes" id="UP000215405">
    <property type="component" value="Unassembled WGS sequence"/>
</dbReference>
<evidence type="ECO:0000313" key="4">
    <source>
        <dbReference type="Proteomes" id="UP000215405"/>
    </source>
</evidence>
<sequence>MIILIPLLQVISVALSIFWWIVIAMIVVSWLIAFDIINTRNRFVYTVWDFLNRITDPVLAPIRRFMPNLGGIDISPIILFLIIIFLQSIIGQLLIRLQMGY</sequence>
<comment type="caution">
    <text evidence="3">The sequence shown here is derived from an EMBL/GenBank/DDBJ whole genome shotgun (WGS) entry which is preliminary data.</text>
</comment>
<gene>
    <name evidence="3" type="ORF">B7H23_05440</name>
</gene>
<feature type="transmembrane region" description="Helical" evidence="2">
    <location>
        <begin position="74"/>
        <end position="95"/>
    </location>
</feature>
<dbReference type="InterPro" id="IPR003425">
    <property type="entry name" value="CCB3/YggT"/>
</dbReference>
<evidence type="ECO:0000256" key="1">
    <source>
        <dbReference type="ARBA" id="ARBA00010894"/>
    </source>
</evidence>
<name>A0A231V2I7_9HYPH</name>
<dbReference type="RefSeq" id="WP_094076303.1">
    <property type="nucleotide sequence ID" value="NZ_NBYO01000001.1"/>
</dbReference>
<dbReference type="PANTHER" id="PTHR33219">
    <property type="entry name" value="YLMG HOMOLOG PROTEIN 2, CHLOROPLASTIC"/>
    <property type="match status" value="1"/>
</dbReference>
<keyword evidence="2" id="KW-0472">Membrane</keyword>
<dbReference type="PANTHER" id="PTHR33219:SF14">
    <property type="entry name" value="PROTEIN COFACTOR ASSEMBLY OF COMPLEX C SUBUNIT B CCB3, CHLOROPLASTIC-RELATED"/>
    <property type="match status" value="1"/>
</dbReference>
<keyword evidence="4" id="KW-1185">Reference proteome</keyword>
<dbReference type="EMBL" id="NBYO01000001">
    <property type="protein sequence ID" value="OXT02347.1"/>
    <property type="molecule type" value="Genomic_DNA"/>
</dbReference>
<comment type="similarity">
    <text evidence="1">Belongs to the YggT family.</text>
</comment>
<feature type="transmembrane region" description="Helical" evidence="2">
    <location>
        <begin position="7"/>
        <end position="33"/>
    </location>
</feature>
<organism evidence="3 4">
    <name type="scientific">Notoacmeibacter marinus</name>
    <dbReference type="NCBI Taxonomy" id="1876515"/>
    <lineage>
        <taxon>Bacteria</taxon>
        <taxon>Pseudomonadati</taxon>
        <taxon>Pseudomonadota</taxon>
        <taxon>Alphaproteobacteria</taxon>
        <taxon>Hyphomicrobiales</taxon>
        <taxon>Notoacmeibacteraceae</taxon>
        <taxon>Notoacmeibacter</taxon>
    </lineage>
</organism>
<dbReference type="GO" id="GO:0016020">
    <property type="term" value="C:membrane"/>
    <property type="evidence" value="ECO:0007669"/>
    <property type="project" value="InterPro"/>
</dbReference>
<accession>A0A231V2I7</accession>
<dbReference type="OrthoDB" id="9814445at2"/>
<keyword evidence="2" id="KW-0812">Transmembrane</keyword>
<evidence type="ECO:0000313" key="3">
    <source>
        <dbReference type="EMBL" id="OXT02347.1"/>
    </source>
</evidence>
<evidence type="ECO:0008006" key="5">
    <source>
        <dbReference type="Google" id="ProtNLM"/>
    </source>
</evidence>
<protein>
    <recommendedName>
        <fullName evidence="5">YggT family protein</fullName>
    </recommendedName>
</protein>
<evidence type="ECO:0000256" key="2">
    <source>
        <dbReference type="SAM" id="Phobius"/>
    </source>
</evidence>
<dbReference type="Pfam" id="PF02325">
    <property type="entry name" value="CCB3_YggT"/>
    <property type="match status" value="1"/>
</dbReference>